<name>A0AAF0AW54_9SCHI</name>
<evidence type="ECO:0000256" key="7">
    <source>
        <dbReference type="PROSITE-ProRule" id="PRU00330"/>
    </source>
</evidence>
<evidence type="ECO:0000313" key="10">
    <source>
        <dbReference type="EMBL" id="WBW74296.1"/>
    </source>
</evidence>
<dbReference type="GO" id="GO:0005737">
    <property type="term" value="C:cytoplasm"/>
    <property type="evidence" value="ECO:0007669"/>
    <property type="project" value="UniProtKB-SubCell"/>
</dbReference>
<dbReference type="AlphaFoldDB" id="A0AAF0AW54"/>
<dbReference type="PROSITE" id="PS50069">
    <property type="entry name" value="CULLIN_2"/>
    <property type="match status" value="1"/>
</dbReference>
<dbReference type="PANTHER" id="PTHR11932">
    <property type="entry name" value="CULLIN"/>
    <property type="match status" value="1"/>
</dbReference>
<dbReference type="SMART" id="SM00182">
    <property type="entry name" value="CULLIN"/>
    <property type="match status" value="1"/>
</dbReference>
<gene>
    <name evidence="10" type="primary">cul1</name>
    <name evidence="10" type="ORF">SOMG_03286</name>
</gene>
<dbReference type="GO" id="GO:0019005">
    <property type="term" value="C:SCF ubiquitin ligase complex"/>
    <property type="evidence" value="ECO:0007669"/>
    <property type="project" value="UniProtKB-ARBA"/>
</dbReference>
<dbReference type="GO" id="GO:0031146">
    <property type="term" value="P:SCF-dependent proteasomal ubiquitin-dependent protein catabolic process"/>
    <property type="evidence" value="ECO:0007669"/>
    <property type="project" value="UniProtKB-ARBA"/>
</dbReference>
<dbReference type="Proteomes" id="UP001212411">
    <property type="component" value="Chromosome 2"/>
</dbReference>
<sequence>MTVPRKNNNDLPHVEKYDSLNGTWDFLKDGVLHILDRLDEGMSITRYMELYTAIHNYCADASKTMSVESFSDQTANVLGEALYNNLVLYLKQYLTKLRTASLSETTHEDRLAAYAKYWTRFTTSSRFLHHLFGYLNRYWVKLKNRFSDTVVYDIYTLCLVSWYHHVFAHIRDDMLASLLYILNRKRSHEPVDMKDVKVCVDSITSLSFDKADMPKANLNSYKAFFETRFISSSREFYGTESSQYISVHSITDYLGKAESRLLEEEELVHLYLHESTLKPLLEAVEDELITKRAEVLHNDFSRMLDENCHSDIVRMYRLMSRTPNGLQPLRKSFEDYVKRSGFLAVARIVPEGNKVSEVDPKDYLDMLLSTYLSSKKLVDTAFQGDADFTKSLDTSCREIVNRNVVCHPSSSRSPELLAKYSDSVLRKNSKAADVDDIENTLTSIIIIFRYVEDKDVFQNFYTKLLAKRLVNGMSNSQDAESGMLSKLKEVCGFEYTSKLQRMFQDISLSQELTESFRQLPEIQKSPIDFYAMVLGTSFWPLTASSSNFHIPSELKSLYERFEGYYNTCHNGRKLSWLFHLSKGEIKARINPNSTITYVFQVSTFQMAVLLLYNQRDSYKYEELLQRTGLNRDILIGILNIFLRAKVLLLQEGKNLGEPDSVYTINKNFKMKKIRVQLNLPIKSEQKQEVVETQKTIEEDRKLLLQSAIVRIMKARRTLKHVVLVKETIDQIKSRFAPQVSDIKRCIDMLIEKEYLERQGRDEYVYLA</sequence>
<dbReference type="Gene3D" id="1.10.10.10">
    <property type="entry name" value="Winged helix-like DNA-binding domain superfamily/Winged helix DNA-binding domain"/>
    <property type="match status" value="1"/>
</dbReference>
<organism evidence="10 11">
    <name type="scientific">Schizosaccharomyces osmophilus</name>
    <dbReference type="NCBI Taxonomy" id="2545709"/>
    <lineage>
        <taxon>Eukaryota</taxon>
        <taxon>Fungi</taxon>
        <taxon>Dikarya</taxon>
        <taxon>Ascomycota</taxon>
        <taxon>Taphrinomycotina</taxon>
        <taxon>Schizosaccharomycetes</taxon>
        <taxon>Schizosaccharomycetales</taxon>
        <taxon>Schizosaccharomycetaceae</taxon>
        <taxon>Schizosaccharomyces</taxon>
    </lineage>
</organism>
<dbReference type="FunFam" id="1.20.1310.10:FF:000029">
    <property type="entry name" value="Cullin homolog 1"/>
    <property type="match status" value="1"/>
</dbReference>
<dbReference type="SMART" id="SM00884">
    <property type="entry name" value="Cullin_Nedd8"/>
    <property type="match status" value="1"/>
</dbReference>
<keyword evidence="4" id="KW-0963">Cytoplasm</keyword>
<keyword evidence="5" id="KW-1017">Isopeptide bond</keyword>
<feature type="domain" description="Cullin family profile" evidence="9">
    <location>
        <begin position="412"/>
        <end position="642"/>
    </location>
</feature>
<dbReference type="FunFam" id="1.20.1310.10:FF:000012">
    <property type="entry name" value="Cullin 2"/>
    <property type="match status" value="1"/>
</dbReference>
<dbReference type="InterPro" id="IPR059120">
    <property type="entry name" value="Cullin-like_AB"/>
</dbReference>
<proteinExistence type="inferred from homology"/>
<evidence type="ECO:0000256" key="8">
    <source>
        <dbReference type="RuleBase" id="RU003829"/>
    </source>
</evidence>
<dbReference type="FunFam" id="1.10.10.10:FF:000014">
    <property type="entry name" value="Cullin 1"/>
    <property type="match status" value="1"/>
</dbReference>
<comment type="subcellular location">
    <subcellularLocation>
        <location evidence="1">Cytoplasm</location>
    </subcellularLocation>
</comment>
<comment type="similarity">
    <text evidence="3 7 8">Belongs to the cullin family.</text>
</comment>
<dbReference type="InterPro" id="IPR036388">
    <property type="entry name" value="WH-like_DNA-bd_sf"/>
</dbReference>
<protein>
    <submittedName>
        <fullName evidence="10">Cullin 1</fullName>
    </submittedName>
</protein>
<dbReference type="InterPro" id="IPR019559">
    <property type="entry name" value="Cullin_neddylation_domain"/>
</dbReference>
<dbReference type="EMBL" id="CP115612">
    <property type="protein sequence ID" value="WBW74296.1"/>
    <property type="molecule type" value="Genomic_DNA"/>
</dbReference>
<dbReference type="InterPro" id="IPR036317">
    <property type="entry name" value="Cullin_homology_sf"/>
</dbReference>
<dbReference type="GO" id="GO:0031625">
    <property type="term" value="F:ubiquitin protein ligase binding"/>
    <property type="evidence" value="ECO:0007669"/>
    <property type="project" value="InterPro"/>
</dbReference>
<dbReference type="FunFam" id="1.20.1310.10:FF:000001">
    <property type="entry name" value="Cullin 3"/>
    <property type="match status" value="1"/>
</dbReference>
<dbReference type="InterPro" id="IPR036390">
    <property type="entry name" value="WH_DNA-bd_sf"/>
</dbReference>
<dbReference type="SUPFAM" id="SSF46785">
    <property type="entry name" value="Winged helix' DNA-binding domain"/>
    <property type="match status" value="1"/>
</dbReference>
<dbReference type="Pfam" id="PF26557">
    <property type="entry name" value="Cullin_AB"/>
    <property type="match status" value="1"/>
</dbReference>
<evidence type="ECO:0000256" key="3">
    <source>
        <dbReference type="ARBA" id="ARBA00006019"/>
    </source>
</evidence>
<dbReference type="RefSeq" id="XP_056038539.1">
    <property type="nucleotide sequence ID" value="XM_056182077.1"/>
</dbReference>
<evidence type="ECO:0000256" key="5">
    <source>
        <dbReference type="ARBA" id="ARBA00022499"/>
    </source>
</evidence>
<reference evidence="10 11" key="1">
    <citation type="journal article" date="2023" name="G3 (Bethesda)">
        <title>A high-quality reference genome for the fission yeast Schizosaccharomyces osmophilus.</title>
        <authorList>
            <person name="Jia G.S."/>
            <person name="Zhang W.C."/>
            <person name="Liang Y."/>
            <person name="Liu X.H."/>
            <person name="Rhind N."/>
            <person name="Pidoux A."/>
            <person name="Brysch-Herzberg M."/>
            <person name="Du L.L."/>
        </authorList>
    </citation>
    <scope>NUCLEOTIDE SEQUENCE [LARGE SCALE GENOMIC DNA]</scope>
    <source>
        <strain evidence="10 11">CBS 15793</strain>
    </source>
</reference>
<dbReference type="InterPro" id="IPR001373">
    <property type="entry name" value="Cullin_N"/>
</dbReference>
<comment type="pathway">
    <text evidence="2">Protein modification; protein ubiquitination.</text>
</comment>
<dbReference type="GO" id="GO:0005634">
    <property type="term" value="C:nucleus"/>
    <property type="evidence" value="ECO:0007669"/>
    <property type="project" value="UniProtKB-ARBA"/>
</dbReference>
<evidence type="ECO:0000256" key="1">
    <source>
        <dbReference type="ARBA" id="ARBA00004496"/>
    </source>
</evidence>
<dbReference type="InterPro" id="IPR016158">
    <property type="entry name" value="Cullin_homology"/>
</dbReference>
<evidence type="ECO:0000313" key="11">
    <source>
        <dbReference type="Proteomes" id="UP001212411"/>
    </source>
</evidence>
<dbReference type="GeneID" id="80876766"/>
<dbReference type="Gene3D" id="3.30.230.130">
    <property type="entry name" value="Cullin, Chain C, Domain 2"/>
    <property type="match status" value="1"/>
</dbReference>
<accession>A0AAF0AW54</accession>
<dbReference type="SUPFAM" id="SSF75632">
    <property type="entry name" value="Cullin homology domain"/>
    <property type="match status" value="1"/>
</dbReference>
<keyword evidence="11" id="KW-1185">Reference proteome</keyword>
<dbReference type="KEGG" id="som:SOMG_03286"/>
<keyword evidence="6" id="KW-0832">Ubl conjugation</keyword>
<dbReference type="FunFam" id="3.30.230.130:FF:000003">
    <property type="entry name" value="Cullin 2"/>
    <property type="match status" value="1"/>
</dbReference>
<evidence type="ECO:0000256" key="4">
    <source>
        <dbReference type="ARBA" id="ARBA00022490"/>
    </source>
</evidence>
<evidence type="ECO:0000256" key="2">
    <source>
        <dbReference type="ARBA" id="ARBA00004906"/>
    </source>
</evidence>
<dbReference type="Gene3D" id="1.20.1310.10">
    <property type="entry name" value="Cullin Repeats"/>
    <property type="match status" value="4"/>
</dbReference>
<dbReference type="Pfam" id="PF00888">
    <property type="entry name" value="Cullin"/>
    <property type="match status" value="1"/>
</dbReference>
<dbReference type="InterPro" id="IPR045093">
    <property type="entry name" value="Cullin"/>
</dbReference>
<dbReference type="InterPro" id="IPR016157">
    <property type="entry name" value="Cullin_CS"/>
</dbReference>
<evidence type="ECO:0000259" key="9">
    <source>
        <dbReference type="PROSITE" id="PS50069"/>
    </source>
</evidence>
<dbReference type="InterPro" id="IPR016159">
    <property type="entry name" value="Cullin_repeat-like_dom_sf"/>
</dbReference>
<dbReference type="PROSITE" id="PS01256">
    <property type="entry name" value="CULLIN_1"/>
    <property type="match status" value="1"/>
</dbReference>
<dbReference type="SUPFAM" id="SSF74788">
    <property type="entry name" value="Cullin repeat-like"/>
    <property type="match status" value="1"/>
</dbReference>
<evidence type="ECO:0000256" key="6">
    <source>
        <dbReference type="ARBA" id="ARBA00022843"/>
    </source>
</evidence>
<dbReference type="Pfam" id="PF10557">
    <property type="entry name" value="Cullin_Nedd8"/>
    <property type="match status" value="1"/>
</dbReference>